<evidence type="ECO:0000256" key="3">
    <source>
        <dbReference type="SAM" id="Phobius"/>
    </source>
</evidence>
<dbReference type="InterPro" id="IPR013083">
    <property type="entry name" value="Znf_RING/FYVE/PHD"/>
</dbReference>
<comment type="caution">
    <text evidence="5">The sequence shown here is derived from an EMBL/GenBank/DDBJ whole genome shotgun (WGS) entry which is preliminary data.</text>
</comment>
<organism evidence="5 7">
    <name type="scientific">Rehmannia glutinosa</name>
    <name type="common">Chinese foxglove</name>
    <dbReference type="NCBI Taxonomy" id="99300"/>
    <lineage>
        <taxon>Eukaryota</taxon>
        <taxon>Viridiplantae</taxon>
        <taxon>Streptophyta</taxon>
        <taxon>Embryophyta</taxon>
        <taxon>Tracheophyta</taxon>
        <taxon>Spermatophyta</taxon>
        <taxon>Magnoliopsida</taxon>
        <taxon>eudicotyledons</taxon>
        <taxon>Gunneridae</taxon>
        <taxon>Pentapetalae</taxon>
        <taxon>asterids</taxon>
        <taxon>lamiids</taxon>
        <taxon>Lamiales</taxon>
        <taxon>Orobanchaceae</taxon>
        <taxon>Rehmannieae</taxon>
        <taxon>Rehmannia</taxon>
    </lineage>
</organism>
<dbReference type="PANTHER" id="PTHR47035">
    <property type="entry name" value="OS11G0150450 PROTEIN"/>
    <property type="match status" value="1"/>
</dbReference>
<feature type="transmembrane region" description="Helical" evidence="3">
    <location>
        <begin position="12"/>
        <end position="38"/>
    </location>
</feature>
<gene>
    <name evidence="6" type="ORF">DH2020_030237</name>
    <name evidence="5" type="ORF">DH2020_034409</name>
</gene>
<evidence type="ECO:0000313" key="6">
    <source>
        <dbReference type="EMBL" id="KAK6136027.1"/>
    </source>
</evidence>
<dbReference type="EMBL" id="JABTTQ020001334">
    <property type="protein sequence ID" value="KAK6131856.1"/>
    <property type="molecule type" value="Genomic_DNA"/>
</dbReference>
<sequence>MKSSRINLVMTVIGFGLSIMFIVFVCTRLICARILLIASRRSARASRSDLTTMERGFRGLEPLTLANFPTKKYREVCLSANESARHRCTVCLADYHEEDTLSILPVCGHSFHSTCIGIWLQQRSTCPVCRISLRELPRRNWFMQPMFCSALRSQYNMQSVNSHYCHCMANRSRHSSRSDDVEITGTIQEVRCHSEGDGGNVGDSNSIPVNHEEIIRKSATTKVESRLD</sequence>
<feature type="domain" description="RING-type" evidence="4">
    <location>
        <begin position="88"/>
        <end position="130"/>
    </location>
</feature>
<dbReference type="PROSITE" id="PS50089">
    <property type="entry name" value="ZF_RING_2"/>
    <property type="match status" value="1"/>
</dbReference>
<dbReference type="SUPFAM" id="SSF57850">
    <property type="entry name" value="RING/U-box"/>
    <property type="match status" value="1"/>
</dbReference>
<evidence type="ECO:0000256" key="2">
    <source>
        <dbReference type="SAM" id="MobiDB-lite"/>
    </source>
</evidence>
<dbReference type="Proteomes" id="UP001318860">
    <property type="component" value="Unassembled WGS sequence"/>
</dbReference>
<name>A0ABR0V9X5_REHGL</name>
<evidence type="ECO:0000256" key="1">
    <source>
        <dbReference type="PROSITE-ProRule" id="PRU00175"/>
    </source>
</evidence>
<keyword evidence="3" id="KW-0812">Transmembrane</keyword>
<accession>A0ABR0V9X5</accession>
<evidence type="ECO:0000259" key="4">
    <source>
        <dbReference type="PROSITE" id="PS50089"/>
    </source>
</evidence>
<dbReference type="SMART" id="SM00184">
    <property type="entry name" value="RING"/>
    <property type="match status" value="1"/>
</dbReference>
<evidence type="ECO:0000313" key="5">
    <source>
        <dbReference type="EMBL" id="KAK6131856.1"/>
    </source>
</evidence>
<dbReference type="Pfam" id="PF13639">
    <property type="entry name" value="zf-RING_2"/>
    <property type="match status" value="1"/>
</dbReference>
<evidence type="ECO:0000313" key="7">
    <source>
        <dbReference type="Proteomes" id="UP001318860"/>
    </source>
</evidence>
<dbReference type="Gene3D" id="3.30.40.10">
    <property type="entry name" value="Zinc/RING finger domain, C3HC4 (zinc finger)"/>
    <property type="match status" value="1"/>
</dbReference>
<keyword evidence="3" id="KW-0472">Membrane</keyword>
<dbReference type="InterPro" id="IPR053070">
    <property type="entry name" value="RING-type_E3_ubiquitin-ligase"/>
</dbReference>
<keyword evidence="1" id="KW-0863">Zinc-finger</keyword>
<keyword evidence="1" id="KW-0862">Zinc</keyword>
<dbReference type="InterPro" id="IPR001841">
    <property type="entry name" value="Znf_RING"/>
</dbReference>
<keyword evidence="3" id="KW-1133">Transmembrane helix</keyword>
<dbReference type="EMBL" id="JABTTQ020001057">
    <property type="protein sequence ID" value="KAK6136027.1"/>
    <property type="molecule type" value="Genomic_DNA"/>
</dbReference>
<keyword evidence="1" id="KW-0479">Metal-binding</keyword>
<protein>
    <recommendedName>
        <fullName evidence="4">RING-type domain-containing protein</fullName>
    </recommendedName>
</protein>
<reference evidence="5" key="2">
    <citation type="submission" date="2024-01" db="EMBL/GenBank/DDBJ databases">
        <authorList>
            <person name="Ma L."/>
        </authorList>
    </citation>
    <scope>NUCLEOTIDE SEQUENCE</scope>
    <source>
        <strain evidence="5">DH-2019</strain>
        <tissue evidence="5">Leaves</tissue>
    </source>
</reference>
<proteinExistence type="predicted"/>
<feature type="region of interest" description="Disordered" evidence="2">
    <location>
        <begin position="194"/>
        <end position="213"/>
    </location>
</feature>
<dbReference type="PANTHER" id="PTHR47035:SF3">
    <property type="entry name" value="OS11G0150450 PROTEIN"/>
    <property type="match status" value="1"/>
</dbReference>
<keyword evidence="7" id="KW-1185">Reference proteome</keyword>
<reference evidence="5 7" key="1">
    <citation type="journal article" date="2021" name="Comput. Struct. Biotechnol. J.">
        <title>De novo genome assembly of the potent medicinal plant Rehmannia glutinosa using nanopore technology.</title>
        <authorList>
            <person name="Ma L."/>
            <person name="Dong C."/>
            <person name="Song C."/>
            <person name="Wang X."/>
            <person name="Zheng X."/>
            <person name="Niu Y."/>
            <person name="Chen S."/>
            <person name="Feng W."/>
        </authorList>
    </citation>
    <scope>NUCLEOTIDE SEQUENCE [LARGE SCALE GENOMIC DNA]</scope>
    <source>
        <strain evidence="5">DH-2019</strain>
    </source>
</reference>